<dbReference type="AlphaFoldDB" id="A0A2V3WPI4"/>
<dbReference type="OrthoDB" id="9815923at2"/>
<dbReference type="InterPro" id="IPR029044">
    <property type="entry name" value="Nucleotide-diphossugar_trans"/>
</dbReference>
<organism evidence="2 3">
    <name type="scientific">Pseudogracilibacillus auburnensis</name>
    <dbReference type="NCBI Taxonomy" id="1494959"/>
    <lineage>
        <taxon>Bacteria</taxon>
        <taxon>Bacillati</taxon>
        <taxon>Bacillota</taxon>
        <taxon>Bacilli</taxon>
        <taxon>Bacillales</taxon>
        <taxon>Bacillaceae</taxon>
        <taxon>Pseudogracilibacillus</taxon>
    </lineage>
</organism>
<comment type="caution">
    <text evidence="2">The sequence shown here is derived from an EMBL/GenBank/DDBJ whole genome shotgun (WGS) entry which is preliminary data.</text>
</comment>
<dbReference type="InterPro" id="IPR001173">
    <property type="entry name" value="Glyco_trans_2-like"/>
</dbReference>
<dbReference type="InterPro" id="IPR011990">
    <property type="entry name" value="TPR-like_helical_dom_sf"/>
</dbReference>
<dbReference type="Pfam" id="PF00535">
    <property type="entry name" value="Glycos_transf_2"/>
    <property type="match status" value="1"/>
</dbReference>
<dbReference type="SUPFAM" id="SSF53448">
    <property type="entry name" value="Nucleotide-diphospho-sugar transferases"/>
    <property type="match status" value="1"/>
</dbReference>
<sequence length="361" mass="43517">MITISLCMIVKNEEEVLAGCLNSVKEYCDEIIIVDTGSTDETKKIASKFTKKIYDFKWIDDFSAARNFAFSKARMDFIFWLDADDILLENDQKKLRNLKKSLNTDIDAVSMNYILQFDEYGKPSFYFRRHRLVKRINNFQWKGQVHEYLEVGGNILQADIAVTHRKNKKNKDQQSSDRNIKIYEKRLEKNEKFSPRDLYYYANELKDHRQYNKAIQYYQKFINCDQGWYEDKIRACLYMSDIYRVKKEHENECKLLLQTFKYDKPRPETCCKLGDYFLRKKLYYPAIYWFETAVRTKYKNPQGFHHEAFSTWYPHLSLCFSYWRIGNKEKSIYHHEIVKNIRPNDPKVLYNEQFFNGTAKK</sequence>
<keyword evidence="2" id="KW-0808">Transferase</keyword>
<gene>
    <name evidence="2" type="ORF">DFR56_101543</name>
</gene>
<dbReference type="Gene3D" id="1.25.40.10">
    <property type="entry name" value="Tetratricopeptide repeat domain"/>
    <property type="match status" value="1"/>
</dbReference>
<protein>
    <submittedName>
        <fullName evidence="2">Glycosyltransferase involved in cell wall biosynthesis</fullName>
    </submittedName>
</protein>
<dbReference type="EMBL" id="QJJQ01000001">
    <property type="protein sequence ID" value="PXW90629.1"/>
    <property type="molecule type" value="Genomic_DNA"/>
</dbReference>
<evidence type="ECO:0000313" key="3">
    <source>
        <dbReference type="Proteomes" id="UP000247978"/>
    </source>
</evidence>
<keyword evidence="3" id="KW-1185">Reference proteome</keyword>
<name>A0A2V3WPI4_9BACI</name>
<dbReference type="GO" id="GO:0016740">
    <property type="term" value="F:transferase activity"/>
    <property type="evidence" value="ECO:0007669"/>
    <property type="project" value="UniProtKB-KW"/>
</dbReference>
<proteinExistence type="predicted"/>
<dbReference type="SUPFAM" id="SSF48452">
    <property type="entry name" value="TPR-like"/>
    <property type="match status" value="1"/>
</dbReference>
<accession>A0A2V3WPI4</accession>
<feature type="domain" description="Glycosyltransferase 2-like" evidence="1">
    <location>
        <begin position="5"/>
        <end position="145"/>
    </location>
</feature>
<dbReference type="PANTHER" id="PTHR43630:SF2">
    <property type="entry name" value="GLYCOSYLTRANSFERASE"/>
    <property type="match status" value="1"/>
</dbReference>
<dbReference type="PANTHER" id="PTHR43630">
    <property type="entry name" value="POLY-BETA-1,6-N-ACETYL-D-GLUCOSAMINE SYNTHASE"/>
    <property type="match status" value="1"/>
</dbReference>
<dbReference type="Gene3D" id="3.90.550.10">
    <property type="entry name" value="Spore Coat Polysaccharide Biosynthesis Protein SpsA, Chain A"/>
    <property type="match status" value="1"/>
</dbReference>
<dbReference type="CDD" id="cd02511">
    <property type="entry name" value="Beta4Glucosyltransferase"/>
    <property type="match status" value="1"/>
</dbReference>
<evidence type="ECO:0000259" key="1">
    <source>
        <dbReference type="Pfam" id="PF00535"/>
    </source>
</evidence>
<reference evidence="2 3" key="1">
    <citation type="submission" date="2018-05" db="EMBL/GenBank/DDBJ databases">
        <title>Genomic Encyclopedia of Type Strains, Phase IV (KMG-IV): sequencing the most valuable type-strain genomes for metagenomic binning, comparative biology and taxonomic classification.</title>
        <authorList>
            <person name="Goeker M."/>
        </authorList>
    </citation>
    <scope>NUCLEOTIDE SEQUENCE [LARGE SCALE GENOMIC DNA]</scope>
    <source>
        <strain evidence="2 3">DSM 28556</strain>
    </source>
</reference>
<dbReference type="Proteomes" id="UP000247978">
    <property type="component" value="Unassembled WGS sequence"/>
</dbReference>
<evidence type="ECO:0000313" key="2">
    <source>
        <dbReference type="EMBL" id="PXW90629.1"/>
    </source>
</evidence>
<dbReference type="RefSeq" id="WP_110393872.1">
    <property type="nucleotide sequence ID" value="NZ_JBHUHB010000001.1"/>
</dbReference>